<dbReference type="InterPro" id="IPR031662">
    <property type="entry name" value="GTP-binding_2"/>
</dbReference>
<gene>
    <name evidence="2" type="ORF">DSAG12_02447</name>
</gene>
<dbReference type="Gene3D" id="3.10.20.30">
    <property type="match status" value="1"/>
</dbReference>
<dbReference type="PRINTS" id="PR00326">
    <property type="entry name" value="GTP1OBG"/>
</dbReference>
<dbReference type="KEGG" id="psyt:DSAG12_02447"/>
<dbReference type="Gene3D" id="6.10.140.1070">
    <property type="match status" value="1"/>
</dbReference>
<dbReference type="InterPro" id="IPR027417">
    <property type="entry name" value="P-loop_NTPase"/>
</dbReference>
<protein>
    <submittedName>
        <fullName evidence="2">GTPase</fullName>
    </submittedName>
</protein>
<dbReference type="AlphaFoldDB" id="A0A5B9DCK8"/>
<organism evidence="2 3">
    <name type="scientific">Promethearchaeum syntrophicum</name>
    <dbReference type="NCBI Taxonomy" id="2594042"/>
    <lineage>
        <taxon>Archaea</taxon>
        <taxon>Promethearchaeati</taxon>
        <taxon>Promethearchaeota</taxon>
        <taxon>Promethearchaeia</taxon>
        <taxon>Promethearchaeales</taxon>
        <taxon>Promethearchaeaceae</taxon>
        <taxon>Promethearchaeum</taxon>
    </lineage>
</organism>
<dbReference type="InterPro" id="IPR045001">
    <property type="entry name" value="DRG"/>
</dbReference>
<dbReference type="Pfam" id="PF16897">
    <property type="entry name" value="MMR_HSR1_Xtn"/>
    <property type="match status" value="1"/>
</dbReference>
<dbReference type="EMBL" id="CP042905">
    <property type="protein sequence ID" value="QEE16617.2"/>
    <property type="molecule type" value="Genomic_DNA"/>
</dbReference>
<sequence length="378" mass="42710">MSEKIEEKIRDFEERLSRTQKNKATQKAINYTKAQIAKLRNDLIKIATSKKGGGSGFGVKKTGDSQVAFIGFPSVGKSSLLNLLTRGNTDSKVASYDFTTLTAIPGMMDIEEAKIQLIDLPGIILGAASGKGRGREILGAVRSADLILNLICFLPDGSIEFSHLTTIRQELFNAGMRLNEKPPRIQITKTNRGGIGFTYNGHQDMDREEVKGILNEMGFSNASVYFSEPHVTPDQLIDHIMGNRIYTKEFVVINKKDLAKKKIKDEEITNKIGHNHWVKISALNKENIDKLRHQIFQELELIRVYLKPPQKEVDMSEPIILHKGDNIKKLCLKLHKRFLINYRYALVWGKSAKHPGQKFIQTDHNLEDGDIVSIYLKR</sequence>
<dbReference type="GO" id="GO:0005525">
    <property type="term" value="F:GTP binding"/>
    <property type="evidence" value="ECO:0007669"/>
    <property type="project" value="UniProtKB-KW"/>
</dbReference>
<dbReference type="InterPro" id="IPR012676">
    <property type="entry name" value="TGS-like"/>
</dbReference>
<evidence type="ECO:0000256" key="1">
    <source>
        <dbReference type="ARBA" id="ARBA00023134"/>
    </source>
</evidence>
<dbReference type="Proteomes" id="UP000321408">
    <property type="component" value="Chromosome"/>
</dbReference>
<name>A0A5B9DCK8_9ARCH</name>
<dbReference type="Pfam" id="PF02824">
    <property type="entry name" value="TGS"/>
    <property type="match status" value="1"/>
</dbReference>
<dbReference type="InterPro" id="IPR012675">
    <property type="entry name" value="Beta-grasp_dom_sf"/>
</dbReference>
<dbReference type="InterPro" id="IPR006073">
    <property type="entry name" value="GTP-bd"/>
</dbReference>
<evidence type="ECO:0000313" key="2">
    <source>
        <dbReference type="EMBL" id="QEE16617.2"/>
    </source>
</evidence>
<dbReference type="SUPFAM" id="SSF52540">
    <property type="entry name" value="P-loop containing nucleoside triphosphate hydrolases"/>
    <property type="match status" value="1"/>
</dbReference>
<dbReference type="Gene3D" id="3.40.50.300">
    <property type="entry name" value="P-loop containing nucleotide triphosphate hydrolases"/>
    <property type="match status" value="1"/>
</dbReference>
<reference evidence="2 3" key="1">
    <citation type="journal article" date="2020" name="Nature">
        <title>Isolation of an archaeon at the prokaryote-eukaryote interface.</title>
        <authorList>
            <person name="Imachi H."/>
            <person name="Nobu M.K."/>
            <person name="Nakahara N."/>
            <person name="Morono Y."/>
            <person name="Ogawara M."/>
            <person name="Takaki Y."/>
            <person name="Takano Y."/>
            <person name="Uematsu K."/>
            <person name="Ikuta T."/>
            <person name="Ito M."/>
            <person name="Matsui Y."/>
            <person name="Miyazaki M."/>
            <person name="Murata K."/>
            <person name="Saito Y."/>
            <person name="Sakai S."/>
            <person name="Song C."/>
            <person name="Tasumi E."/>
            <person name="Yamanaka Y."/>
            <person name="Yamaguchi T."/>
            <person name="Kamagata Y."/>
            <person name="Tamaki H."/>
            <person name="Takai K."/>
        </authorList>
    </citation>
    <scope>NUCLEOTIDE SEQUENCE [LARGE SCALE GENOMIC DNA]</scope>
    <source>
        <strain evidence="2 3">MK-D1</strain>
    </source>
</reference>
<evidence type="ECO:0000313" key="3">
    <source>
        <dbReference type="Proteomes" id="UP000321408"/>
    </source>
</evidence>
<keyword evidence="3" id="KW-1185">Reference proteome</keyword>
<dbReference type="GO" id="GO:0003924">
    <property type="term" value="F:GTPase activity"/>
    <property type="evidence" value="ECO:0007669"/>
    <property type="project" value="InterPro"/>
</dbReference>
<reference evidence="2 3" key="2">
    <citation type="journal article" date="2024" name="Int. J. Syst. Evol. Microbiol.">
        <title>Promethearchaeum syntrophicum gen. nov., sp. nov., an anaerobic, obligately syntrophic archaeon, the first isolate of the lineage 'Asgard' archaea, and proposal of the new archaeal phylum Promethearchaeota phyl. nov. and kingdom Promethearchaeati regn. nov.</title>
        <authorList>
            <person name="Imachi H."/>
            <person name="Nobu M.K."/>
            <person name="Kato S."/>
            <person name="Takaki Y."/>
            <person name="Miyazaki M."/>
            <person name="Miyata M."/>
            <person name="Ogawara M."/>
            <person name="Saito Y."/>
            <person name="Sakai S."/>
            <person name="Tahara Y.O."/>
            <person name="Takano Y."/>
            <person name="Tasumi E."/>
            <person name="Uematsu K."/>
            <person name="Yoshimura T."/>
            <person name="Itoh T."/>
            <person name="Ohkuma M."/>
            <person name="Takai K."/>
        </authorList>
    </citation>
    <scope>NUCLEOTIDE SEQUENCE [LARGE SCALE GENOMIC DNA]</scope>
    <source>
        <strain evidence="2 3">MK-D1</strain>
    </source>
</reference>
<dbReference type="PANTHER" id="PTHR43127">
    <property type="entry name" value="DEVELOPMENTALLY-REGULATED GTP-BINDING PROTEIN 2"/>
    <property type="match status" value="1"/>
</dbReference>
<dbReference type="InterPro" id="IPR004095">
    <property type="entry name" value="TGS"/>
</dbReference>
<proteinExistence type="predicted"/>
<dbReference type="SUPFAM" id="SSF81271">
    <property type="entry name" value="TGS-like"/>
    <property type="match status" value="1"/>
</dbReference>
<keyword evidence="1" id="KW-0547">Nucleotide-binding</keyword>
<keyword evidence="1" id="KW-0342">GTP-binding</keyword>
<accession>A0A5B9DCK8</accession>